<dbReference type="Pfam" id="PF12323">
    <property type="entry name" value="HTH_OrfB_IS605"/>
    <property type="match status" value="1"/>
</dbReference>
<keyword evidence="7" id="KW-0233">DNA recombination</keyword>
<evidence type="ECO:0000259" key="9">
    <source>
        <dbReference type="Pfam" id="PF01385"/>
    </source>
</evidence>
<proteinExistence type="inferred from homology"/>
<keyword evidence="6" id="KW-0238">DNA-binding</keyword>
<protein>
    <submittedName>
        <fullName evidence="12">Transposase</fullName>
    </submittedName>
</protein>
<dbReference type="RefSeq" id="WP_118197532.1">
    <property type="nucleotide sequence ID" value="NZ_QRHZ01000001.1"/>
</dbReference>
<dbReference type="InterPro" id="IPR010095">
    <property type="entry name" value="Cas12f1-like_TNB"/>
</dbReference>
<feature type="domain" description="Cas12f1-like TNB" evidence="10">
    <location>
        <begin position="286"/>
        <end position="353"/>
    </location>
</feature>
<dbReference type="PANTHER" id="PTHR30405">
    <property type="entry name" value="TRANSPOSASE"/>
    <property type="match status" value="1"/>
</dbReference>
<reference evidence="12 13" key="1">
    <citation type="submission" date="2018-08" db="EMBL/GenBank/DDBJ databases">
        <title>A genome reference for cultivated species of the human gut microbiota.</title>
        <authorList>
            <person name="Zou Y."/>
            <person name="Xue W."/>
            <person name="Luo G."/>
        </authorList>
    </citation>
    <scope>NUCLEOTIDE SEQUENCE [LARGE SCALE GENOMIC DNA]</scope>
    <source>
        <strain evidence="12 13">AM22-9LB</strain>
    </source>
</reference>
<evidence type="ECO:0000256" key="2">
    <source>
        <dbReference type="ARBA" id="ARBA00011044"/>
    </source>
</evidence>
<dbReference type="InterPro" id="IPR051399">
    <property type="entry name" value="RNA-guided_DNA_endo/Transpos"/>
</dbReference>
<dbReference type="PANTHER" id="PTHR30405:SF25">
    <property type="entry name" value="RNA-GUIDED DNA ENDONUCLEASE INSQ-RELATED"/>
    <property type="match status" value="1"/>
</dbReference>
<keyword evidence="4" id="KW-0479">Metal-binding</keyword>
<feature type="domain" description="Probable transposase IS891/IS1136/IS1341" evidence="9">
    <location>
        <begin position="163"/>
        <end position="274"/>
    </location>
</feature>
<dbReference type="InterPro" id="IPR021027">
    <property type="entry name" value="Transposase_put_HTH"/>
</dbReference>
<gene>
    <name evidence="12" type="ORF">DW272_01775</name>
</gene>
<comment type="caution">
    <text evidence="12">The sequence shown here is derived from an EMBL/GenBank/DDBJ whole genome shotgun (WGS) entry which is preliminary data.</text>
</comment>
<evidence type="ECO:0000313" key="12">
    <source>
        <dbReference type="EMBL" id="RHG20407.1"/>
    </source>
</evidence>
<comment type="similarity">
    <text evidence="1">In the C-terminal section; belongs to the transposase 35 family.</text>
</comment>
<evidence type="ECO:0000259" key="10">
    <source>
        <dbReference type="Pfam" id="PF07282"/>
    </source>
</evidence>
<evidence type="ECO:0000256" key="8">
    <source>
        <dbReference type="SAM" id="Coils"/>
    </source>
</evidence>
<evidence type="ECO:0000256" key="6">
    <source>
        <dbReference type="ARBA" id="ARBA00023125"/>
    </source>
</evidence>
<evidence type="ECO:0000256" key="7">
    <source>
        <dbReference type="ARBA" id="ARBA00023172"/>
    </source>
</evidence>
<dbReference type="NCBIfam" id="NF040570">
    <property type="entry name" value="guided_TnpB"/>
    <property type="match status" value="1"/>
</dbReference>
<dbReference type="Pfam" id="PF07282">
    <property type="entry name" value="Cas12f1-like_TNB"/>
    <property type="match status" value="1"/>
</dbReference>
<name>A0A414SLF9_9FIRM</name>
<evidence type="ECO:0000256" key="1">
    <source>
        <dbReference type="ARBA" id="ARBA00008761"/>
    </source>
</evidence>
<evidence type="ECO:0000313" key="13">
    <source>
        <dbReference type="Proteomes" id="UP000284220"/>
    </source>
</evidence>
<dbReference type="GO" id="GO:0003677">
    <property type="term" value="F:DNA binding"/>
    <property type="evidence" value="ECO:0007669"/>
    <property type="project" value="UniProtKB-KW"/>
</dbReference>
<dbReference type="AlphaFoldDB" id="A0A414SLF9"/>
<dbReference type="GO" id="GO:0032196">
    <property type="term" value="P:transposition"/>
    <property type="evidence" value="ECO:0007669"/>
    <property type="project" value="UniProtKB-KW"/>
</dbReference>
<evidence type="ECO:0000256" key="5">
    <source>
        <dbReference type="ARBA" id="ARBA00022833"/>
    </source>
</evidence>
<accession>A0A414SLF9</accession>
<keyword evidence="5" id="KW-0862">Zinc</keyword>
<dbReference type="InterPro" id="IPR001959">
    <property type="entry name" value="Transposase"/>
</dbReference>
<dbReference type="GO" id="GO:0046872">
    <property type="term" value="F:metal ion binding"/>
    <property type="evidence" value="ECO:0007669"/>
    <property type="project" value="UniProtKB-KW"/>
</dbReference>
<comment type="similarity">
    <text evidence="2">In the N-terminal section; belongs to the transposase 2 family.</text>
</comment>
<dbReference type="GO" id="GO:0006310">
    <property type="term" value="P:DNA recombination"/>
    <property type="evidence" value="ECO:0007669"/>
    <property type="project" value="UniProtKB-KW"/>
</dbReference>
<feature type="domain" description="Transposase putative helix-turn-helix" evidence="11">
    <location>
        <begin position="3"/>
        <end position="48"/>
    </location>
</feature>
<evidence type="ECO:0000256" key="3">
    <source>
        <dbReference type="ARBA" id="ARBA00022578"/>
    </source>
</evidence>
<dbReference type="Pfam" id="PF01385">
    <property type="entry name" value="OrfB_IS605"/>
    <property type="match status" value="1"/>
</dbReference>
<organism evidence="12 13">
    <name type="scientific">Blautia obeum</name>
    <dbReference type="NCBI Taxonomy" id="40520"/>
    <lineage>
        <taxon>Bacteria</taxon>
        <taxon>Bacillati</taxon>
        <taxon>Bacillota</taxon>
        <taxon>Clostridia</taxon>
        <taxon>Lachnospirales</taxon>
        <taxon>Lachnospiraceae</taxon>
        <taxon>Blautia</taxon>
    </lineage>
</organism>
<dbReference type="Proteomes" id="UP000284220">
    <property type="component" value="Unassembled WGS sequence"/>
</dbReference>
<keyword evidence="8" id="KW-0175">Coiled coil</keyword>
<dbReference type="EMBL" id="QRHZ01000001">
    <property type="protein sequence ID" value="RHG20407.1"/>
    <property type="molecule type" value="Genomic_DNA"/>
</dbReference>
<sequence length="369" mass="42703">MNNIKAYKVRCFPTDEQKMLILKTFGCCRWYWNQALSDNIKYYEENKKSKINTPAFYKKEYEWLKEVDGQALCFTQIDLQSAFSGFFKQPNKGFPKYKSKKCSKNSYKTMIANGFPIDDETIKLPKLGKIKIVNHRHKIGIVKSCTISMTPTNEFYISILWKEAETDETLPKVNKEIGIDLGLTDLAICSDGIKFPVLQSLRKNLPKLKKEQRKLSKMTKGSNNYNRQKMKVARLNQRVVNQRKDYLHKISYKITNENQVISLEDLNVKGMMKNHHLALSVADVGWSMFINMLEYKAENKGRTVVKIDRWFPSSQICSCCGCITGKKPLYIRKWTCPECHTHHDRDINAAKNILTEGKRILGVGSSPDR</sequence>
<evidence type="ECO:0000256" key="4">
    <source>
        <dbReference type="ARBA" id="ARBA00022723"/>
    </source>
</evidence>
<dbReference type="NCBIfam" id="TIGR01766">
    <property type="entry name" value="IS200/IS605 family accessory protein TnpB-like domain"/>
    <property type="match status" value="1"/>
</dbReference>
<keyword evidence="3" id="KW-0815">Transposition</keyword>
<feature type="coiled-coil region" evidence="8">
    <location>
        <begin position="198"/>
        <end position="245"/>
    </location>
</feature>
<evidence type="ECO:0000259" key="11">
    <source>
        <dbReference type="Pfam" id="PF12323"/>
    </source>
</evidence>